<reference evidence="2 4" key="1">
    <citation type="submission" date="2023-10" db="EMBL/GenBank/DDBJ databases">
        <title>Culture-based analysis of two novel bacteria associated with mangrove crab gills.</title>
        <authorList>
            <person name="Yang X."/>
            <person name="Garuglieri E."/>
            <person name="Van Goethem M.W."/>
            <person name="Fusi M."/>
            <person name="Marasco R."/>
            <person name="Daffonchio D.G."/>
        </authorList>
    </citation>
    <scope>NUCLEOTIDE SEQUENCE [LARGE SCALE GENOMIC DNA]</scope>
    <source>
        <strain evidence="3">UG2-1</strain>
        <strain evidence="2">UG2-2</strain>
        <strain evidence="4">UG2_2</strain>
    </source>
</reference>
<keyword evidence="1" id="KW-0472">Membrane</keyword>
<dbReference type="KEGG" id="mcaa:R3L15_14110"/>
<sequence length="310" mass="35726">MLNNFLKSKKNNWLITLGLAMLALGVLTLIYSYFFSPASESSYLISKYTSVPYFVFLLVAIIGAPIIEELSFRGGFSKSKIIKTLSIIGLISLLIITKNTITKIFTLIYLCVLIISFYKRNKLLEINLFLLNALIFSFFHLNVEELFTALSLAGFSFRFSFALFAIWICLNFNLFKSILFHAVWNTILMASISVMIFFPDKTINHYEDNNIKVTWYRQSKSLKGSTVNFFTPKNTIEAKNCNAIFLLKSTEWSTKNNDSTSKNFIPVELFMDYNFTIKLKDTTTKKQNLYKPVKRFLITNNLIKSIENND</sequence>
<feature type="transmembrane region" description="Helical" evidence="1">
    <location>
        <begin position="177"/>
        <end position="198"/>
    </location>
</feature>
<feature type="transmembrane region" description="Helical" evidence="1">
    <location>
        <begin position="126"/>
        <end position="143"/>
    </location>
</feature>
<accession>A0AAU6NVH5</accession>
<feature type="transmembrane region" description="Helical" evidence="1">
    <location>
        <begin position="149"/>
        <end position="170"/>
    </location>
</feature>
<organism evidence="2 4">
    <name type="scientific">Mangrovimonas cancribranchiae</name>
    <dbReference type="NCBI Taxonomy" id="3080055"/>
    <lineage>
        <taxon>Bacteria</taxon>
        <taxon>Pseudomonadati</taxon>
        <taxon>Bacteroidota</taxon>
        <taxon>Flavobacteriia</taxon>
        <taxon>Flavobacteriales</taxon>
        <taxon>Flavobacteriaceae</taxon>
        <taxon>Mangrovimonas</taxon>
    </lineage>
</organism>
<feature type="transmembrane region" description="Helical" evidence="1">
    <location>
        <begin position="12"/>
        <end position="31"/>
    </location>
</feature>
<evidence type="ECO:0008006" key="5">
    <source>
        <dbReference type="Google" id="ProtNLM"/>
    </source>
</evidence>
<evidence type="ECO:0000313" key="3">
    <source>
        <dbReference type="EMBL" id="WXA13243.1"/>
    </source>
</evidence>
<evidence type="ECO:0000256" key="1">
    <source>
        <dbReference type="SAM" id="Phobius"/>
    </source>
</evidence>
<keyword evidence="1" id="KW-1133">Transmembrane helix</keyword>
<evidence type="ECO:0000313" key="4">
    <source>
        <dbReference type="Proteomes" id="UP001368318"/>
    </source>
</evidence>
<gene>
    <name evidence="3" type="ORF">R3L15_14110</name>
    <name evidence="2" type="ORF">R3L16_07480</name>
</gene>
<dbReference type="EMBL" id="CP136925">
    <property type="protein sequence ID" value="WXA13243.1"/>
    <property type="molecule type" value="Genomic_DNA"/>
</dbReference>
<proteinExistence type="predicted"/>
<name>A0AAU6NVH5_9FLAO</name>
<feature type="transmembrane region" description="Helical" evidence="1">
    <location>
        <begin position="102"/>
        <end position="119"/>
    </location>
</feature>
<keyword evidence="1" id="KW-0812">Transmembrane</keyword>
<evidence type="ECO:0000313" key="2">
    <source>
        <dbReference type="EMBL" id="WXA01597.1"/>
    </source>
</evidence>
<protein>
    <recommendedName>
        <fullName evidence="5">CPBP family intramembrane metalloprotease</fullName>
    </recommendedName>
</protein>
<dbReference type="AlphaFoldDB" id="A0AAU6NVH5"/>
<dbReference type="Proteomes" id="UP001368318">
    <property type="component" value="Chromosome"/>
</dbReference>
<dbReference type="EMBL" id="CP136924">
    <property type="protein sequence ID" value="WXA01597.1"/>
    <property type="molecule type" value="Genomic_DNA"/>
</dbReference>
<feature type="transmembrane region" description="Helical" evidence="1">
    <location>
        <begin position="51"/>
        <end position="68"/>
    </location>
</feature>
<keyword evidence="4" id="KW-1185">Reference proteome</keyword>
<dbReference type="RefSeq" id="WP_338732430.1">
    <property type="nucleotide sequence ID" value="NZ_CP136924.1"/>
</dbReference>